<dbReference type="Gene3D" id="1.10.3120.10">
    <property type="entry name" value="Trigger factor, C-terminal domain"/>
    <property type="match status" value="1"/>
</dbReference>
<dbReference type="GO" id="GO:0003755">
    <property type="term" value="F:peptidyl-prolyl cis-trans isomerase activity"/>
    <property type="evidence" value="ECO:0007669"/>
    <property type="project" value="UniProtKB-KW"/>
</dbReference>
<protein>
    <recommendedName>
        <fullName evidence="3">Trigger factor C-terminal domain-containing protein</fullName>
    </recommendedName>
</protein>
<sequence>MALLPEDIRQAEEAARMAPKESAADTRRYFLQTAFLQKAVEASKIKVSKKEAEKWAQKMMRAMDQQLANNGEDFKKYYEGTGTTEKELMDEFIKEAELIKKDIAISKGEEYIGTLIDASYN</sequence>
<evidence type="ECO:0000256" key="1">
    <source>
        <dbReference type="ARBA" id="ARBA00023110"/>
    </source>
</evidence>
<dbReference type="EMBL" id="QSHK01000001">
    <property type="protein sequence ID" value="RHC10586.1"/>
    <property type="molecule type" value="Genomic_DNA"/>
</dbReference>
<evidence type="ECO:0000313" key="4">
    <source>
        <dbReference type="EMBL" id="RHC10586.1"/>
    </source>
</evidence>
<name>A0A413YNB4_9FIRM</name>
<keyword evidence="2" id="KW-0413">Isomerase</keyword>
<dbReference type="InterPro" id="IPR037041">
    <property type="entry name" value="Trigger_fac_C_sf"/>
</dbReference>
<dbReference type="SUPFAM" id="SSF109998">
    <property type="entry name" value="Triger factor/SurA peptide-binding domain-like"/>
    <property type="match status" value="1"/>
</dbReference>
<comment type="caution">
    <text evidence="4">The sequence shown here is derived from an EMBL/GenBank/DDBJ whole genome shotgun (WGS) entry which is preliminary data.</text>
</comment>
<dbReference type="AlphaFoldDB" id="A0A413YNB4"/>
<dbReference type="Proteomes" id="UP000284742">
    <property type="component" value="Unassembled WGS sequence"/>
</dbReference>
<dbReference type="RefSeq" id="WP_118358178.1">
    <property type="nucleotide sequence ID" value="NZ_QSHK01000001.1"/>
</dbReference>
<feature type="domain" description="Trigger factor C-terminal" evidence="3">
    <location>
        <begin position="27"/>
        <end position="97"/>
    </location>
</feature>
<dbReference type="InterPro" id="IPR027304">
    <property type="entry name" value="Trigger_fact/SurA_dom_sf"/>
</dbReference>
<evidence type="ECO:0000259" key="3">
    <source>
        <dbReference type="Pfam" id="PF05698"/>
    </source>
</evidence>
<proteinExistence type="predicted"/>
<reference evidence="4 5" key="1">
    <citation type="submission" date="2018-08" db="EMBL/GenBank/DDBJ databases">
        <title>A genome reference for cultivated species of the human gut microbiota.</title>
        <authorList>
            <person name="Zou Y."/>
            <person name="Xue W."/>
            <person name="Luo G."/>
        </authorList>
    </citation>
    <scope>NUCLEOTIDE SEQUENCE [LARGE SCALE GENOMIC DNA]</scope>
    <source>
        <strain evidence="4 5">AM37-5</strain>
    </source>
</reference>
<evidence type="ECO:0000256" key="2">
    <source>
        <dbReference type="ARBA" id="ARBA00023235"/>
    </source>
</evidence>
<evidence type="ECO:0000313" key="5">
    <source>
        <dbReference type="Proteomes" id="UP000284742"/>
    </source>
</evidence>
<dbReference type="InterPro" id="IPR008880">
    <property type="entry name" value="Trigger_fac_C"/>
</dbReference>
<organism evidence="4 5">
    <name type="scientific">Dorea formicigenerans</name>
    <dbReference type="NCBI Taxonomy" id="39486"/>
    <lineage>
        <taxon>Bacteria</taxon>
        <taxon>Bacillati</taxon>
        <taxon>Bacillota</taxon>
        <taxon>Clostridia</taxon>
        <taxon>Lachnospirales</taxon>
        <taxon>Lachnospiraceae</taxon>
        <taxon>Dorea</taxon>
    </lineage>
</organism>
<keyword evidence="1" id="KW-0697">Rotamase</keyword>
<gene>
    <name evidence="4" type="ORF">DW860_00680</name>
</gene>
<dbReference type="Pfam" id="PF05698">
    <property type="entry name" value="Trigger_C"/>
    <property type="match status" value="1"/>
</dbReference>
<accession>A0A413YNB4</accession>
<dbReference type="GO" id="GO:0006457">
    <property type="term" value="P:protein folding"/>
    <property type="evidence" value="ECO:0007669"/>
    <property type="project" value="InterPro"/>
</dbReference>
<dbReference type="GO" id="GO:0015031">
    <property type="term" value="P:protein transport"/>
    <property type="evidence" value="ECO:0007669"/>
    <property type="project" value="InterPro"/>
</dbReference>